<comment type="caution">
    <text evidence="3">The sequence shown here is derived from an EMBL/GenBank/DDBJ whole genome shotgun (WGS) entry which is preliminary data.</text>
</comment>
<name>A0ABU6XSE9_9FABA</name>
<dbReference type="EMBL" id="JASCZI010212906">
    <property type="protein sequence ID" value="MED6200529.1"/>
    <property type="molecule type" value="Genomic_DNA"/>
</dbReference>
<evidence type="ECO:0000256" key="1">
    <source>
        <dbReference type="SAM" id="MobiDB-lite"/>
    </source>
</evidence>
<dbReference type="InterPro" id="IPR046796">
    <property type="entry name" value="Transposase_32_dom"/>
</dbReference>
<dbReference type="Proteomes" id="UP001341840">
    <property type="component" value="Unassembled WGS sequence"/>
</dbReference>
<evidence type="ECO:0000313" key="4">
    <source>
        <dbReference type="Proteomes" id="UP001341840"/>
    </source>
</evidence>
<protein>
    <recommendedName>
        <fullName evidence="2">Putative plant transposon protein domain-containing protein</fullName>
    </recommendedName>
</protein>
<reference evidence="3 4" key="1">
    <citation type="journal article" date="2023" name="Plants (Basel)">
        <title>Bridging the Gap: Combining Genomics and Transcriptomics Approaches to Understand Stylosanthes scabra, an Orphan Legume from the Brazilian Caatinga.</title>
        <authorList>
            <person name="Ferreira-Neto J.R.C."/>
            <person name="da Silva M.D."/>
            <person name="Binneck E."/>
            <person name="de Melo N.F."/>
            <person name="da Silva R.H."/>
            <person name="de Melo A.L.T.M."/>
            <person name="Pandolfi V."/>
            <person name="Bustamante F.O."/>
            <person name="Brasileiro-Vidal A.C."/>
            <person name="Benko-Iseppon A.M."/>
        </authorList>
    </citation>
    <scope>NUCLEOTIDE SEQUENCE [LARGE SCALE GENOMIC DNA]</scope>
    <source>
        <tissue evidence="3">Leaves</tissue>
    </source>
</reference>
<feature type="domain" description="Putative plant transposon protein" evidence="2">
    <location>
        <begin position="62"/>
        <end position="212"/>
    </location>
</feature>
<feature type="region of interest" description="Disordered" evidence="1">
    <location>
        <begin position="239"/>
        <end position="270"/>
    </location>
</feature>
<accession>A0ABU6XSE9</accession>
<evidence type="ECO:0000259" key="2">
    <source>
        <dbReference type="Pfam" id="PF20167"/>
    </source>
</evidence>
<dbReference type="Pfam" id="PF20167">
    <property type="entry name" value="Transposase_32"/>
    <property type="match status" value="1"/>
</dbReference>
<proteinExistence type="predicted"/>
<gene>
    <name evidence="3" type="ORF">PIB30_086032</name>
</gene>
<feature type="compositionally biased region" description="Low complexity" evidence="1">
    <location>
        <begin position="256"/>
        <end position="270"/>
    </location>
</feature>
<sequence length="304" mass="35886">MASSSRKRKGKSAQNYESAKFISLFPEDHYNRYTIFIEVLPEARIQVDHADFAPMSEQITLRKWQRLTRPIQAVGYSFIREFYTNAWIRDEERNQKQQNDLRLDDVLRDLCIEGAQWVFHDDGRHHFLRKTYLKPMARGWYEFVIRSIMPIRNRFEVTVERAVLIHSIILSEDIQVNEIIAEQIYKFVNKIGIRTKLPFPGVIQHLCDEKRVSIPEATMIPVEPHINSKWIERVRRERAGRREAPPPEQQNEEAAEIPQAPQFQQGFPPNFMADFNNAMAAMQLQSNQRWDAFQQRFGAAQEEN</sequence>
<evidence type="ECO:0000313" key="3">
    <source>
        <dbReference type="EMBL" id="MED6200529.1"/>
    </source>
</evidence>
<keyword evidence="4" id="KW-1185">Reference proteome</keyword>
<organism evidence="3 4">
    <name type="scientific">Stylosanthes scabra</name>
    <dbReference type="NCBI Taxonomy" id="79078"/>
    <lineage>
        <taxon>Eukaryota</taxon>
        <taxon>Viridiplantae</taxon>
        <taxon>Streptophyta</taxon>
        <taxon>Embryophyta</taxon>
        <taxon>Tracheophyta</taxon>
        <taxon>Spermatophyta</taxon>
        <taxon>Magnoliopsida</taxon>
        <taxon>eudicotyledons</taxon>
        <taxon>Gunneridae</taxon>
        <taxon>Pentapetalae</taxon>
        <taxon>rosids</taxon>
        <taxon>fabids</taxon>
        <taxon>Fabales</taxon>
        <taxon>Fabaceae</taxon>
        <taxon>Papilionoideae</taxon>
        <taxon>50 kb inversion clade</taxon>
        <taxon>dalbergioids sensu lato</taxon>
        <taxon>Dalbergieae</taxon>
        <taxon>Pterocarpus clade</taxon>
        <taxon>Stylosanthes</taxon>
    </lineage>
</organism>